<sequence>MELLSLYQTASATLGSMPVAYKFLCAVLVIFVFNKAFSSGRRSNEFKILPKYAPIELAIASYILSGDGPGRRIFSAISRYGGNLFGLTSGHQVIDDLPGIERLFQSHQVFSSDPTQYSICTLVFGSVDTPGLKVKFDKSLKDLVPPLERTFLNDVATTANVEKSRVAERGASLVTFSSDPKDMARWELSAGIKVLQPERPDSPGKVEANLQSLLRDFGACMSIPLIYGQDLLDRNPRLLDDFWTFDNDLFPLLMVGIPKWAPFKMMQDGLKARARIIDSLEAIYRRVDQDEKGEPVDFGADMSDVSTMLRERNKIYNRDGWTFPQRAAADLGTFWGLNANAQPVLFWFLLYVYSTPGLLERIREDISPYITLSEGDRPEILSMDFPSLFRKCQLFKACIFETYRLVNDPSSIRYVVQPVSLSDGNLKHYLDEGTYVSVPLAIRNKDPSIYEDPDTFNPDHFLSIDPETGKGTARYGKLKPWGLGAAMCKGRTFAEKEIISLGSAVISLWDISPAEGEWKLPAVVPGTGVKKPVKDVRVIIQRRV</sequence>
<keyword evidence="1" id="KW-0479">Metal-binding</keyword>
<dbReference type="InterPro" id="IPR036396">
    <property type="entry name" value="Cyt_P450_sf"/>
</dbReference>
<evidence type="ECO:0008006" key="5">
    <source>
        <dbReference type="Google" id="ProtNLM"/>
    </source>
</evidence>
<dbReference type="GO" id="GO:0004497">
    <property type="term" value="F:monooxygenase activity"/>
    <property type="evidence" value="ECO:0007669"/>
    <property type="project" value="InterPro"/>
</dbReference>
<feature type="binding site" description="axial binding residue" evidence="1">
    <location>
        <position position="488"/>
    </location>
    <ligand>
        <name>heme</name>
        <dbReference type="ChEBI" id="CHEBI:30413"/>
    </ligand>
    <ligandPart>
        <name>Fe</name>
        <dbReference type="ChEBI" id="CHEBI:18248"/>
    </ligandPart>
</feature>
<dbReference type="PANTHER" id="PTHR24306:SF8">
    <property type="entry name" value="P450, PUTATIVE (EUROFUNG)-RELATED"/>
    <property type="match status" value="1"/>
</dbReference>
<dbReference type="OrthoDB" id="3366823at2759"/>
<evidence type="ECO:0000313" key="3">
    <source>
        <dbReference type="EMBL" id="KAF4447342.1"/>
    </source>
</evidence>
<name>A0A8H4KBE0_9HYPO</name>
<comment type="caution">
    <text evidence="3">The sequence shown here is derived from an EMBL/GenBank/DDBJ whole genome shotgun (WGS) entry which is preliminary data.</text>
</comment>
<evidence type="ECO:0000313" key="4">
    <source>
        <dbReference type="Proteomes" id="UP000605986"/>
    </source>
</evidence>
<keyword evidence="1" id="KW-0349">Heme</keyword>
<organism evidence="3 4">
    <name type="scientific">Fusarium austroafricanum</name>
    <dbReference type="NCBI Taxonomy" id="2364996"/>
    <lineage>
        <taxon>Eukaryota</taxon>
        <taxon>Fungi</taxon>
        <taxon>Dikarya</taxon>
        <taxon>Ascomycota</taxon>
        <taxon>Pezizomycotina</taxon>
        <taxon>Sordariomycetes</taxon>
        <taxon>Hypocreomycetidae</taxon>
        <taxon>Hypocreales</taxon>
        <taxon>Nectriaceae</taxon>
        <taxon>Fusarium</taxon>
        <taxon>Fusarium concolor species complex</taxon>
    </lineage>
</organism>
<dbReference type="GO" id="GO:0020037">
    <property type="term" value="F:heme binding"/>
    <property type="evidence" value="ECO:0007669"/>
    <property type="project" value="InterPro"/>
</dbReference>
<dbReference type="EMBL" id="JAADJG010000402">
    <property type="protein sequence ID" value="KAF4447342.1"/>
    <property type="molecule type" value="Genomic_DNA"/>
</dbReference>
<dbReference type="InterPro" id="IPR001128">
    <property type="entry name" value="Cyt_P450"/>
</dbReference>
<dbReference type="CDD" id="cd11040">
    <property type="entry name" value="CYP7_CYP8-like"/>
    <property type="match status" value="1"/>
</dbReference>
<dbReference type="InterPro" id="IPR002401">
    <property type="entry name" value="Cyt_P450_E_grp-I"/>
</dbReference>
<keyword evidence="2" id="KW-0472">Membrane</keyword>
<evidence type="ECO:0000256" key="2">
    <source>
        <dbReference type="SAM" id="Phobius"/>
    </source>
</evidence>
<dbReference type="GO" id="GO:0016705">
    <property type="term" value="F:oxidoreductase activity, acting on paired donors, with incorporation or reduction of molecular oxygen"/>
    <property type="evidence" value="ECO:0007669"/>
    <property type="project" value="InterPro"/>
</dbReference>
<accession>A0A8H4KBE0</accession>
<keyword evidence="1" id="KW-0408">Iron</keyword>
<feature type="transmembrane region" description="Helical" evidence="2">
    <location>
        <begin position="20"/>
        <end position="37"/>
    </location>
</feature>
<proteinExistence type="predicted"/>
<gene>
    <name evidence="3" type="ORF">F53441_9106</name>
</gene>
<keyword evidence="2" id="KW-1133">Transmembrane helix</keyword>
<dbReference type="PANTHER" id="PTHR24306">
    <property type="match status" value="1"/>
</dbReference>
<reference evidence="3" key="1">
    <citation type="submission" date="2020-01" db="EMBL/GenBank/DDBJ databases">
        <title>Identification and distribution of gene clusters putatively required for synthesis of sphingolipid metabolism inhibitors in phylogenetically diverse species of the filamentous fungus Fusarium.</title>
        <authorList>
            <person name="Kim H.-S."/>
            <person name="Busman M."/>
            <person name="Brown D.W."/>
            <person name="Divon H."/>
            <person name="Uhlig S."/>
            <person name="Proctor R.H."/>
        </authorList>
    </citation>
    <scope>NUCLEOTIDE SEQUENCE</scope>
    <source>
        <strain evidence="3">NRRL 53441</strain>
    </source>
</reference>
<dbReference type="Proteomes" id="UP000605986">
    <property type="component" value="Unassembled WGS sequence"/>
</dbReference>
<dbReference type="GO" id="GO:0005506">
    <property type="term" value="F:iron ion binding"/>
    <property type="evidence" value="ECO:0007669"/>
    <property type="project" value="InterPro"/>
</dbReference>
<dbReference type="AlphaFoldDB" id="A0A8H4KBE0"/>
<comment type="cofactor">
    <cofactor evidence="1">
        <name>heme</name>
        <dbReference type="ChEBI" id="CHEBI:30413"/>
    </cofactor>
</comment>
<keyword evidence="2" id="KW-0812">Transmembrane</keyword>
<dbReference type="PRINTS" id="PR00463">
    <property type="entry name" value="EP450I"/>
</dbReference>
<protein>
    <recommendedName>
        <fullName evidence="5">Cytochrome P450 7B1</fullName>
    </recommendedName>
</protein>
<keyword evidence="4" id="KW-1185">Reference proteome</keyword>
<dbReference type="SUPFAM" id="SSF48264">
    <property type="entry name" value="Cytochrome P450"/>
    <property type="match status" value="1"/>
</dbReference>
<dbReference type="Pfam" id="PF00067">
    <property type="entry name" value="p450"/>
    <property type="match status" value="1"/>
</dbReference>
<dbReference type="Gene3D" id="1.10.630.10">
    <property type="entry name" value="Cytochrome P450"/>
    <property type="match status" value="1"/>
</dbReference>
<evidence type="ECO:0000256" key="1">
    <source>
        <dbReference type="PIRSR" id="PIRSR602401-1"/>
    </source>
</evidence>